<evidence type="ECO:0000256" key="1">
    <source>
        <dbReference type="SAM" id="MobiDB-lite"/>
    </source>
</evidence>
<evidence type="ECO:0000313" key="2">
    <source>
        <dbReference type="EMBL" id="BAD35896.1"/>
    </source>
</evidence>
<feature type="compositionally biased region" description="Low complexity" evidence="1">
    <location>
        <begin position="150"/>
        <end position="159"/>
    </location>
</feature>
<organism evidence="2 3">
    <name type="scientific">Oryza sativa subsp. japonica</name>
    <name type="common">Rice</name>
    <dbReference type="NCBI Taxonomy" id="39947"/>
    <lineage>
        <taxon>Eukaryota</taxon>
        <taxon>Viridiplantae</taxon>
        <taxon>Streptophyta</taxon>
        <taxon>Embryophyta</taxon>
        <taxon>Tracheophyta</taxon>
        <taxon>Spermatophyta</taxon>
        <taxon>Magnoliopsida</taxon>
        <taxon>Liliopsida</taxon>
        <taxon>Poales</taxon>
        <taxon>Poaceae</taxon>
        <taxon>BOP clade</taxon>
        <taxon>Oryzoideae</taxon>
        <taxon>Oryzeae</taxon>
        <taxon>Oryzinae</taxon>
        <taxon>Oryza</taxon>
        <taxon>Oryza sativa</taxon>
    </lineage>
</organism>
<reference evidence="3" key="1">
    <citation type="journal article" date="2005" name="Nature">
        <title>The map-based sequence of the rice genome.</title>
        <authorList>
            <consortium name="International rice genome sequencing project (IRGSP)"/>
            <person name="Matsumoto T."/>
            <person name="Wu J."/>
            <person name="Kanamori H."/>
            <person name="Katayose Y."/>
            <person name="Fujisawa M."/>
            <person name="Namiki N."/>
            <person name="Mizuno H."/>
            <person name="Yamamoto K."/>
            <person name="Antonio B.A."/>
            <person name="Baba T."/>
            <person name="Sakata K."/>
            <person name="Nagamura Y."/>
            <person name="Aoki H."/>
            <person name="Arikawa K."/>
            <person name="Arita K."/>
            <person name="Bito T."/>
            <person name="Chiden Y."/>
            <person name="Fujitsuka N."/>
            <person name="Fukunaka R."/>
            <person name="Hamada M."/>
            <person name="Harada C."/>
            <person name="Hayashi A."/>
            <person name="Hijishita S."/>
            <person name="Honda M."/>
            <person name="Hosokawa S."/>
            <person name="Ichikawa Y."/>
            <person name="Idonuma A."/>
            <person name="Iijima M."/>
            <person name="Ikeda M."/>
            <person name="Ikeno M."/>
            <person name="Ito K."/>
            <person name="Ito S."/>
            <person name="Ito T."/>
            <person name="Ito Y."/>
            <person name="Ito Y."/>
            <person name="Iwabuchi A."/>
            <person name="Kamiya K."/>
            <person name="Karasawa W."/>
            <person name="Kurita K."/>
            <person name="Katagiri S."/>
            <person name="Kikuta A."/>
            <person name="Kobayashi H."/>
            <person name="Kobayashi N."/>
            <person name="Machita K."/>
            <person name="Maehara T."/>
            <person name="Masukawa M."/>
            <person name="Mizubayashi T."/>
            <person name="Mukai Y."/>
            <person name="Nagasaki H."/>
            <person name="Nagata Y."/>
            <person name="Naito S."/>
            <person name="Nakashima M."/>
            <person name="Nakama Y."/>
            <person name="Nakamichi Y."/>
            <person name="Nakamura M."/>
            <person name="Meguro A."/>
            <person name="Negishi M."/>
            <person name="Ohta I."/>
            <person name="Ohta T."/>
            <person name="Okamoto M."/>
            <person name="Ono N."/>
            <person name="Saji S."/>
            <person name="Sakaguchi M."/>
            <person name="Sakai K."/>
            <person name="Shibata M."/>
            <person name="Shimokawa T."/>
            <person name="Song J."/>
            <person name="Takazaki Y."/>
            <person name="Terasawa K."/>
            <person name="Tsugane M."/>
            <person name="Tsuji K."/>
            <person name="Ueda S."/>
            <person name="Waki K."/>
            <person name="Yamagata H."/>
            <person name="Yamamoto M."/>
            <person name="Yamamoto S."/>
            <person name="Yamane H."/>
            <person name="Yoshiki S."/>
            <person name="Yoshihara R."/>
            <person name="Yukawa K."/>
            <person name="Zhong H."/>
            <person name="Yano M."/>
            <person name="Yuan Q."/>
            <person name="Ouyang S."/>
            <person name="Liu J."/>
            <person name="Jones K.M."/>
            <person name="Gansberger K."/>
            <person name="Moffat K."/>
            <person name="Hill J."/>
            <person name="Bera J."/>
            <person name="Fadrosh D."/>
            <person name="Jin S."/>
            <person name="Johri S."/>
            <person name="Kim M."/>
            <person name="Overton L."/>
            <person name="Reardon M."/>
            <person name="Tsitrin T."/>
            <person name="Vuong H."/>
            <person name="Weaver B."/>
            <person name="Ciecko A."/>
            <person name="Tallon L."/>
            <person name="Jackson J."/>
            <person name="Pai G."/>
            <person name="Aken S.V."/>
            <person name="Utterback T."/>
            <person name="Reidmuller S."/>
            <person name="Feldblyum T."/>
            <person name="Hsiao J."/>
            <person name="Zismann V."/>
            <person name="Iobst S."/>
            <person name="de Vazeille A.R."/>
            <person name="Buell C.R."/>
            <person name="Ying K."/>
            <person name="Li Y."/>
            <person name="Lu T."/>
            <person name="Huang Y."/>
            <person name="Zhao Q."/>
            <person name="Feng Q."/>
            <person name="Zhang L."/>
            <person name="Zhu J."/>
            <person name="Weng Q."/>
            <person name="Mu J."/>
            <person name="Lu Y."/>
            <person name="Fan D."/>
            <person name="Liu Y."/>
            <person name="Guan J."/>
            <person name="Zhang Y."/>
            <person name="Yu S."/>
            <person name="Liu X."/>
            <person name="Zhang Y."/>
            <person name="Hong G."/>
            <person name="Han B."/>
            <person name="Choisne N."/>
            <person name="Demange N."/>
            <person name="Orjeda G."/>
            <person name="Samain S."/>
            <person name="Cattolico L."/>
            <person name="Pelletier E."/>
            <person name="Couloux A."/>
            <person name="Segurens B."/>
            <person name="Wincker P."/>
            <person name="D'Hont A."/>
            <person name="Scarpelli C."/>
            <person name="Weissenbach J."/>
            <person name="Salanoubat M."/>
            <person name="Quetier F."/>
            <person name="Yu Y."/>
            <person name="Kim H.R."/>
            <person name="Rambo T."/>
            <person name="Currie J."/>
            <person name="Collura K."/>
            <person name="Luo M."/>
            <person name="Yang T."/>
            <person name="Ammiraju J.S.S."/>
            <person name="Engler F."/>
            <person name="Soderlund C."/>
            <person name="Wing R.A."/>
            <person name="Palmer L.E."/>
            <person name="de la Bastide M."/>
            <person name="Spiegel L."/>
            <person name="Nascimento L."/>
            <person name="Zutavern T."/>
            <person name="O'Shaughnessy A."/>
            <person name="Dike S."/>
            <person name="Dedhia N."/>
            <person name="Preston R."/>
            <person name="Balija V."/>
            <person name="McCombie W.R."/>
            <person name="Chow T."/>
            <person name="Chen H."/>
            <person name="Chung M."/>
            <person name="Chen C."/>
            <person name="Shaw J."/>
            <person name="Wu H."/>
            <person name="Hsiao K."/>
            <person name="Chao Y."/>
            <person name="Chu M."/>
            <person name="Cheng C."/>
            <person name="Hour A."/>
            <person name="Lee P."/>
            <person name="Lin S."/>
            <person name="Lin Y."/>
            <person name="Liou J."/>
            <person name="Liu S."/>
            <person name="Hsing Y."/>
            <person name="Raghuvanshi S."/>
            <person name="Mohanty A."/>
            <person name="Bharti A.K."/>
            <person name="Gaur A."/>
            <person name="Gupta V."/>
            <person name="Kumar D."/>
            <person name="Ravi V."/>
            <person name="Vij S."/>
            <person name="Kapur A."/>
            <person name="Khurana P."/>
            <person name="Khurana P."/>
            <person name="Khurana J.P."/>
            <person name="Tyagi A.K."/>
            <person name="Gaikwad K."/>
            <person name="Singh A."/>
            <person name="Dalal V."/>
            <person name="Srivastava S."/>
            <person name="Dixit A."/>
            <person name="Pal A.K."/>
            <person name="Ghazi I.A."/>
            <person name="Yadav M."/>
            <person name="Pandit A."/>
            <person name="Bhargava A."/>
            <person name="Sureshbabu K."/>
            <person name="Batra K."/>
            <person name="Sharma T.R."/>
            <person name="Mohapatra T."/>
            <person name="Singh N.K."/>
            <person name="Messing J."/>
            <person name="Nelson A.B."/>
            <person name="Fuks G."/>
            <person name="Kavchok S."/>
            <person name="Keizer G."/>
            <person name="Linton E."/>
            <person name="Llaca V."/>
            <person name="Song R."/>
            <person name="Tanyolac B."/>
            <person name="Young S."/>
            <person name="Ho-Il K."/>
            <person name="Hahn J.H."/>
            <person name="Sangsakoo G."/>
            <person name="Vanavichit A."/>
            <person name="de Mattos Luiz.A.T."/>
            <person name="Zimmer P.D."/>
            <person name="Malone G."/>
            <person name="Dellagostin O."/>
            <person name="de Oliveira A.C."/>
            <person name="Bevan M."/>
            <person name="Bancroft I."/>
            <person name="Minx P."/>
            <person name="Cordum H."/>
            <person name="Wilson R."/>
            <person name="Cheng Z."/>
            <person name="Jin W."/>
            <person name="Jiang J."/>
            <person name="Leong S.A."/>
            <person name="Iwama H."/>
            <person name="Gojobori T."/>
            <person name="Itoh T."/>
            <person name="Niimura Y."/>
            <person name="Fujii Y."/>
            <person name="Habara T."/>
            <person name="Sakai H."/>
            <person name="Sato Y."/>
            <person name="Wilson G."/>
            <person name="Kumar K."/>
            <person name="McCouch S."/>
            <person name="Juretic N."/>
            <person name="Hoen D."/>
            <person name="Wright S."/>
            <person name="Bruskiewich R."/>
            <person name="Bureau T."/>
            <person name="Miyao A."/>
            <person name="Hirochika H."/>
            <person name="Nishikawa T."/>
            <person name="Kadowaki K."/>
            <person name="Sugiura M."/>
            <person name="Burr B."/>
            <person name="Sasaki T."/>
        </authorList>
    </citation>
    <scope>NUCLEOTIDE SEQUENCE [LARGE SCALE GENOMIC DNA]</scope>
    <source>
        <strain evidence="3">cv. Nipponbare</strain>
    </source>
</reference>
<dbReference type="PANTHER" id="PTHR34196:SF4">
    <property type="entry name" value="OS06G0208200 PROTEIN"/>
    <property type="match status" value="1"/>
</dbReference>
<proteinExistence type="predicted"/>
<protein>
    <submittedName>
        <fullName evidence="2">Uncharacterized protein</fullName>
    </submittedName>
</protein>
<accession>Q69T56</accession>
<feature type="region of interest" description="Disordered" evidence="1">
    <location>
        <begin position="138"/>
        <end position="191"/>
    </location>
</feature>
<reference evidence="3" key="2">
    <citation type="journal article" date="2008" name="Nucleic Acids Res.">
        <title>The rice annotation project database (RAP-DB): 2008 update.</title>
        <authorList>
            <consortium name="The rice annotation project (RAP)"/>
        </authorList>
    </citation>
    <scope>GENOME REANNOTATION</scope>
    <source>
        <strain evidence="3">cv. Nipponbare</strain>
    </source>
</reference>
<feature type="region of interest" description="Disordered" evidence="1">
    <location>
        <begin position="69"/>
        <end position="108"/>
    </location>
</feature>
<feature type="compositionally biased region" description="Acidic residues" evidence="1">
    <location>
        <begin position="85"/>
        <end position="104"/>
    </location>
</feature>
<sequence>MVMVRWSSWGSVNLVHKGEGGTRAQSSSRPCSNAKRVFKIVPTVTQEASNSDGYGACLKFVCTPKSDLPRKARRQDKVEAAAAAAEEEGDVGGEEVEALPEPPDDAGPVAWPMPEFCPLTIDGLVKESFMEALRKDAAEQALRDAEAVEAARSPESRPSSSKRQRAATASPQQQQQPSSSSSSSSRSPYRNILQVFQQCKQDVT</sequence>
<name>Q69T56_ORYSJ</name>
<dbReference type="EMBL" id="AP004758">
    <property type="protein sequence ID" value="BAD35896.1"/>
    <property type="molecule type" value="Genomic_DNA"/>
</dbReference>
<feature type="compositionally biased region" description="Low complexity" evidence="1">
    <location>
        <begin position="166"/>
        <end position="188"/>
    </location>
</feature>
<evidence type="ECO:0000313" key="3">
    <source>
        <dbReference type="Proteomes" id="UP000000763"/>
    </source>
</evidence>
<feature type="compositionally biased region" description="Basic and acidic residues" evidence="1">
    <location>
        <begin position="69"/>
        <end position="79"/>
    </location>
</feature>
<dbReference type="AlphaFoldDB" id="Q69T56"/>
<dbReference type="PANTHER" id="PTHR34196">
    <property type="entry name" value="OS02G0697700 PROTEIN"/>
    <property type="match status" value="1"/>
</dbReference>
<dbReference type="Proteomes" id="UP000000763">
    <property type="component" value="Chromosome 6"/>
</dbReference>
<gene>
    <name evidence="2" type="primary">P0664C05.19</name>
</gene>